<proteinExistence type="predicted"/>
<keyword evidence="2" id="KW-0560">Oxidoreductase</keyword>
<dbReference type="EC" id="1.6.99.5" evidence="2"/>
<dbReference type="Proteomes" id="UP000269208">
    <property type="component" value="Chromosome"/>
</dbReference>
<sequence length="84" mass="9409">MFGSSGEQLLEVGDFLKKLPKPYVMLFDFTHAMDETPCGTHTVTGLPAADFSVFYHLISIERNRDIIASRVALSENDLRVPTLH</sequence>
<dbReference type="EMBL" id="LR134190">
    <property type="protein sequence ID" value="VEB56660.1"/>
    <property type="molecule type" value="Genomic_DNA"/>
</dbReference>
<evidence type="ECO:0000259" key="1">
    <source>
        <dbReference type="Pfam" id="PF00329"/>
    </source>
</evidence>
<name>A0A447TZ52_SALET</name>
<dbReference type="GO" id="GO:0016491">
    <property type="term" value="F:oxidoreductase activity"/>
    <property type="evidence" value="ECO:0007669"/>
    <property type="project" value="UniProtKB-KW"/>
</dbReference>
<dbReference type="Pfam" id="PF00329">
    <property type="entry name" value="Complex1_30kDa"/>
    <property type="match status" value="1"/>
</dbReference>
<dbReference type="AlphaFoldDB" id="A0A447TZ52"/>
<accession>A0A447TZ52</accession>
<dbReference type="InterPro" id="IPR037232">
    <property type="entry name" value="NADH_quin_OxRdtase_su_C/D-like"/>
</dbReference>
<evidence type="ECO:0000313" key="2">
    <source>
        <dbReference type="EMBL" id="VEB56660.1"/>
    </source>
</evidence>
<dbReference type="Gene3D" id="3.30.460.80">
    <property type="entry name" value="NADH:ubiquinone oxidoreductase, 30kDa subunit"/>
    <property type="match status" value="1"/>
</dbReference>
<dbReference type="EC" id="1.6.5.3" evidence="2"/>
<reference evidence="2 3" key="1">
    <citation type="submission" date="2018-12" db="EMBL/GenBank/DDBJ databases">
        <authorList>
            <consortium name="Pathogen Informatics"/>
        </authorList>
    </citation>
    <scope>NUCLEOTIDE SEQUENCE [LARGE SCALE GENOMIC DNA]</scope>
    <source>
        <strain evidence="2 3">NCTC6754</strain>
    </source>
</reference>
<dbReference type="GO" id="GO:0008137">
    <property type="term" value="F:NADH dehydrogenase (ubiquinone) activity"/>
    <property type="evidence" value="ECO:0007669"/>
    <property type="project" value="InterPro"/>
</dbReference>
<evidence type="ECO:0000313" key="3">
    <source>
        <dbReference type="Proteomes" id="UP000269208"/>
    </source>
</evidence>
<organism evidence="2 3">
    <name type="scientific">Salmonella enterica I</name>
    <dbReference type="NCBI Taxonomy" id="59201"/>
    <lineage>
        <taxon>Bacteria</taxon>
        <taxon>Pseudomonadati</taxon>
        <taxon>Pseudomonadota</taxon>
        <taxon>Gammaproteobacteria</taxon>
        <taxon>Enterobacterales</taxon>
        <taxon>Enterobacteriaceae</taxon>
        <taxon>Salmonella</taxon>
    </lineage>
</organism>
<dbReference type="SUPFAM" id="SSF143243">
    <property type="entry name" value="Nqo5-like"/>
    <property type="match status" value="1"/>
</dbReference>
<gene>
    <name evidence="2" type="primary">nuoC_1</name>
    <name evidence="2" type="ORF">NCTC6754_04487</name>
</gene>
<dbReference type="InterPro" id="IPR001268">
    <property type="entry name" value="NADH_UbQ_OxRdtase_30kDa_su"/>
</dbReference>
<feature type="domain" description="NADH:ubiquinone oxidoreductase 30kDa subunit" evidence="1">
    <location>
        <begin position="7"/>
        <end position="83"/>
    </location>
</feature>
<protein>
    <submittedName>
        <fullName evidence="2">NADH dehydrogenase I chain C chain D</fullName>
        <ecNumber evidence="2">1.6.5.3</ecNumber>
        <ecNumber evidence="2">1.6.99.5</ecNumber>
    </submittedName>
</protein>